<dbReference type="Proteomes" id="UP000012159">
    <property type="component" value="Unassembled WGS sequence"/>
</dbReference>
<evidence type="ECO:0000256" key="1">
    <source>
        <dbReference type="SAM" id="MobiDB-lite"/>
    </source>
</evidence>
<gene>
    <name evidence="2" type="ORF">LEP1GSC133_0556</name>
</gene>
<dbReference type="EMBL" id="AKWF02000093">
    <property type="protein sequence ID" value="EMO61661.1"/>
    <property type="molecule type" value="Genomic_DNA"/>
</dbReference>
<sequence length="38" mass="4499">MEAIRHSFGNTDLLTYHPDPRGNLEARKKFKNITNRKE</sequence>
<reference evidence="2 3" key="1">
    <citation type="submission" date="2013-01" db="EMBL/GenBank/DDBJ databases">
        <authorList>
            <person name="Harkins D.M."/>
            <person name="Durkin A.S."/>
            <person name="Brinkac L.M."/>
            <person name="Haft D.H."/>
            <person name="Selengut J.D."/>
            <person name="Sanka R."/>
            <person name="DePew J."/>
            <person name="Purushe J."/>
            <person name="Picardeau M."/>
            <person name="Werts C."/>
            <person name="Goarant C."/>
            <person name="Vinetz J.M."/>
            <person name="Sutton G.G."/>
            <person name="Nierman W.C."/>
            <person name="Fouts D.E."/>
        </authorList>
    </citation>
    <scope>NUCLEOTIDE SEQUENCE [LARGE SCALE GENOMIC DNA]</scope>
    <source>
        <strain evidence="2 3">200901868</strain>
    </source>
</reference>
<organism evidence="2 3">
    <name type="scientific">Leptospira borgpetersenii serovar Pomona str. 200901868</name>
    <dbReference type="NCBI Taxonomy" id="1192866"/>
    <lineage>
        <taxon>Bacteria</taxon>
        <taxon>Pseudomonadati</taxon>
        <taxon>Spirochaetota</taxon>
        <taxon>Spirochaetia</taxon>
        <taxon>Leptospirales</taxon>
        <taxon>Leptospiraceae</taxon>
        <taxon>Leptospira</taxon>
    </lineage>
</organism>
<comment type="caution">
    <text evidence="2">The sequence shown here is derived from an EMBL/GenBank/DDBJ whole genome shotgun (WGS) entry which is preliminary data.</text>
</comment>
<dbReference type="AlphaFoldDB" id="M6W2J1"/>
<name>M6W2J1_LEPBO</name>
<protein>
    <submittedName>
        <fullName evidence="2">Uncharacterized protein</fullName>
    </submittedName>
</protein>
<dbReference type="STRING" id="1192866.LEP1GSC133_0556"/>
<proteinExistence type="predicted"/>
<feature type="region of interest" description="Disordered" evidence="1">
    <location>
        <begin position="19"/>
        <end position="38"/>
    </location>
</feature>
<evidence type="ECO:0000313" key="2">
    <source>
        <dbReference type="EMBL" id="EMO61661.1"/>
    </source>
</evidence>
<accession>M6W2J1</accession>
<evidence type="ECO:0000313" key="3">
    <source>
        <dbReference type="Proteomes" id="UP000012159"/>
    </source>
</evidence>